<feature type="domain" description="GPI inositol-deacylase PGAP1-like alpha/beta" evidence="6">
    <location>
        <begin position="101"/>
        <end position="231"/>
    </location>
</feature>
<keyword evidence="4" id="KW-0378">Hydrolase</keyword>
<comment type="caution">
    <text evidence="9">The sequence shown here is derived from an EMBL/GenBank/DDBJ whole genome shotgun (WGS) entry which is preliminary data.</text>
</comment>
<dbReference type="SUPFAM" id="SSF50978">
    <property type="entry name" value="WD40 repeat-like"/>
    <property type="match status" value="1"/>
</dbReference>
<sequence length="1606" mass="179812">MSVLRETRRDDRSSLPNDPIRKDSNERESTDIPWHCSQASTISPSLHSEEFPNPEPSLYRRFTSSWSTKRSRRVDGSPEDGVKGPLGLHLLHASPEPLIDLIFVHGLRGGSTKTWRKGDDHRLFWPRYWLPMDPGFKHASIHSFGYDSDWGSTKVSILDVHDFGNSLLEAMRTSPCLRANPDHPIVLIGHSMGGLVIKKAYIAARQGVSTQRFAQRIKCIFFLATPHRGSDYAAVLSNILKVSGFLSSKQYLSDLMTGSTSTQLINDGFARYADDIRIFSFFETQEMDFKVSSAMIVDRTSAVLGSGFKTERTQHLDANHRDVCKFNDPTDSNYIRVRDSLSSALEDLLHGVMKTAADASRANLRVLKSFLGITSRLDYHHPHVQGSCRWIEDREDFQNWRDSFIRGSQEQDPSYYFVTANPGTGKTVLAAHVASELQELNLECSHHFFQYGDKEAQSLGACLRSLAYQMANSNAAVRDVLVKLHEEGTTFDKDDARAIWVKLFKKGIFRERIMSPQYWVIDALDECVKYQELFTLMKGEKLNFPLRIFITSRKSPDFRILLKTLRPNLEPVEIPTMDTLNDIATYIHTKVATLNVETEEEKLNLGTQVLAKSGASFLWVRLVLDELQMVYGYESILQVLDEIPLGMLSYYQRIINALAEKKREKHTIQAILVWVVTSARPLKTGELSNALKLDVNAQLPSTLMKTAIEGLCGQLVVVDNNDYVRLVHSTARDFLFSDDAVEFRITKSAAHERIALNCLRLLSSSELQPPRHRRLLGQKGPPPSALQDYAISHFSDHVFSASSERDELLMAVQRFLKTNVLSWVERLAEKGDLSCITRTARNFRAYLDRRAKYKSPLGKEVQSIDNWSTDLTRLVAKFGGALLTAPSSIYFLIPPLTPLKSAVYTQFGRSADGLSMVGRSNAAWEDCIATVSLGEEITSTVACGGSFIAVGTLSGNVMLYNHRNFQKEQSIPQKFAVDCIHFDRTGKFMAVSTRKRLALFDLSGRLVWETKLRGTLLLLESDYESIWGVATRGHLHKWDLTSGELVEDQPYRYRNEDDEFGLPSPYNKAPSLAAISPDGETLALSYRNDSICLWSLLNGEFIAFATDEAGRDPFKILFNPNPDVHLFLVAYRDCHLALYDSYSGVLVLSDNEIRHDGLISIACSSDGRTFATVDTRGCMRVWDYESLNLLYYVTSHNSLSRTLIFSSDSSSIIDATDTFMRIWSPSVLVRKTTDEDMSTSEDAFHLPVVKGQYESLQEARVSAVCAHPSLRLVIAGRHNGDLASYNTRTGQHGATLYTHSLCASITALAVSVDCILASGDVRGGLAVCRLDTSQPTSVKKKASILSLQLAKPIRQLVFIPDTEFLLVSTANEDKLFSLKTGLCNGTIECTTREAWRWTPGPSPKNGKPSMWLVQDKVLKLYEADNFSAEAATAEISLSYDIGEDTVETTIVSATIHPKSHILTLDTRRNHRYVTLSAILLFDLSTVVTAASGDKLDPLSLTRLLEGKIRQIITPGSQTKPQDQLMVMGHDSWLYTVDLSNTASGTYTRHFYVPDEFVTQDGSGEVVPIRTVDDDVVFTLHGELAIVKNGTKFQEVRALEDNNDSER</sequence>
<evidence type="ECO:0000256" key="2">
    <source>
        <dbReference type="ARBA" id="ARBA00015856"/>
    </source>
</evidence>
<evidence type="ECO:0000259" key="6">
    <source>
        <dbReference type="Pfam" id="PF07819"/>
    </source>
</evidence>
<keyword evidence="4" id="KW-0653">Protein transport</keyword>
<comment type="function">
    <text evidence="1 4">Involved in inositol deacylation of GPI-anchored proteins which plays important roles in the quality control and ER-associated degradation of GPI-anchored proteins.</text>
</comment>
<dbReference type="Gene3D" id="3.40.50.300">
    <property type="entry name" value="P-loop containing nucleotide triphosphate hydrolases"/>
    <property type="match status" value="1"/>
</dbReference>
<dbReference type="SUPFAM" id="SSF52540">
    <property type="entry name" value="P-loop containing nucleoside triphosphate hydrolases"/>
    <property type="match status" value="1"/>
</dbReference>
<dbReference type="InterPro" id="IPR036322">
    <property type="entry name" value="WD40_repeat_dom_sf"/>
</dbReference>
<name>A0ABR2I3K0_9PEZI</name>
<dbReference type="Gene3D" id="3.40.50.1820">
    <property type="entry name" value="alpha/beta hydrolase"/>
    <property type="match status" value="1"/>
</dbReference>
<feature type="compositionally biased region" description="Basic and acidic residues" evidence="5">
    <location>
        <begin position="1"/>
        <end position="30"/>
    </location>
</feature>
<feature type="domain" description="Nephrocystin 3-like N-terminal" evidence="8">
    <location>
        <begin position="386"/>
        <end position="553"/>
    </location>
</feature>
<reference evidence="9 10" key="1">
    <citation type="journal article" date="2024" name="IMA Fungus">
        <title>Apiospora arundinis, a panoply of carbohydrate-active enzymes and secondary metabolites.</title>
        <authorList>
            <person name="Sorensen T."/>
            <person name="Petersen C."/>
            <person name="Muurmann A.T."/>
            <person name="Christiansen J.V."/>
            <person name="Brundto M.L."/>
            <person name="Overgaard C.K."/>
            <person name="Boysen A.T."/>
            <person name="Wollenberg R.D."/>
            <person name="Larsen T.O."/>
            <person name="Sorensen J.L."/>
            <person name="Nielsen K.L."/>
            <person name="Sondergaard T.E."/>
        </authorList>
    </citation>
    <scope>NUCLEOTIDE SEQUENCE [LARGE SCALE GENOMIC DNA]</scope>
    <source>
        <strain evidence="9 10">AAU 773</strain>
    </source>
</reference>
<keyword evidence="3" id="KW-0677">Repeat</keyword>
<evidence type="ECO:0000256" key="3">
    <source>
        <dbReference type="ARBA" id="ARBA00022737"/>
    </source>
</evidence>
<dbReference type="Pfam" id="PF07819">
    <property type="entry name" value="PGAP1"/>
    <property type="match status" value="1"/>
</dbReference>
<dbReference type="InterPro" id="IPR015943">
    <property type="entry name" value="WD40/YVTN_repeat-like_dom_sf"/>
</dbReference>
<evidence type="ECO:0000313" key="10">
    <source>
        <dbReference type="Proteomes" id="UP001390339"/>
    </source>
</evidence>
<gene>
    <name evidence="9" type="ORF">PGQ11_012891</name>
</gene>
<dbReference type="InterPro" id="IPR056884">
    <property type="entry name" value="NPHP3-like_N"/>
</dbReference>
<accession>A0ABR2I3K0</accession>
<keyword evidence="4" id="KW-0256">Endoplasmic reticulum</keyword>
<keyword evidence="4" id="KW-0813">Transport</keyword>
<proteinExistence type="inferred from homology"/>
<evidence type="ECO:0000256" key="1">
    <source>
        <dbReference type="ARBA" id="ARBA00003496"/>
    </source>
</evidence>
<feature type="region of interest" description="Disordered" evidence="5">
    <location>
        <begin position="1"/>
        <end position="54"/>
    </location>
</feature>
<dbReference type="InterPro" id="IPR027417">
    <property type="entry name" value="P-loop_NTPase"/>
</dbReference>
<dbReference type="SUPFAM" id="SSF53474">
    <property type="entry name" value="alpha/beta-Hydrolases"/>
    <property type="match status" value="1"/>
</dbReference>
<dbReference type="PANTHER" id="PTHR10039">
    <property type="entry name" value="AMELOGENIN"/>
    <property type="match status" value="1"/>
</dbReference>
<feature type="domain" description="GPI inositol-deacylase winged helix" evidence="7">
    <location>
        <begin position="660"/>
        <end position="740"/>
    </location>
</feature>
<dbReference type="Proteomes" id="UP001390339">
    <property type="component" value="Unassembled WGS sequence"/>
</dbReference>
<dbReference type="EMBL" id="JAPCWZ010000007">
    <property type="protein sequence ID" value="KAK8856979.1"/>
    <property type="molecule type" value="Genomic_DNA"/>
</dbReference>
<feature type="compositionally biased region" description="Polar residues" evidence="5">
    <location>
        <begin position="37"/>
        <end position="46"/>
    </location>
</feature>
<dbReference type="SMART" id="SM00320">
    <property type="entry name" value="WD40"/>
    <property type="match status" value="4"/>
</dbReference>
<dbReference type="Gene3D" id="2.130.10.10">
    <property type="entry name" value="YVTN repeat-like/Quinoprotein amine dehydrogenase"/>
    <property type="match status" value="3"/>
</dbReference>
<evidence type="ECO:0000256" key="5">
    <source>
        <dbReference type="SAM" id="MobiDB-lite"/>
    </source>
</evidence>
<evidence type="ECO:0000256" key="4">
    <source>
        <dbReference type="RuleBase" id="RU365011"/>
    </source>
</evidence>
<dbReference type="EC" id="3.1.-.-" evidence="4"/>
<dbReference type="Pfam" id="PF24883">
    <property type="entry name" value="NPHP3_N"/>
    <property type="match status" value="1"/>
</dbReference>
<dbReference type="PANTHER" id="PTHR10039:SF16">
    <property type="entry name" value="GPI INOSITOL-DEACYLASE"/>
    <property type="match status" value="1"/>
</dbReference>
<evidence type="ECO:0000259" key="8">
    <source>
        <dbReference type="Pfam" id="PF24883"/>
    </source>
</evidence>
<dbReference type="Pfam" id="PF22939">
    <property type="entry name" value="WHD_GPIID"/>
    <property type="match status" value="1"/>
</dbReference>
<keyword evidence="10" id="KW-1185">Reference proteome</keyword>
<dbReference type="InterPro" id="IPR001680">
    <property type="entry name" value="WD40_rpt"/>
</dbReference>
<dbReference type="InterPro" id="IPR054471">
    <property type="entry name" value="GPIID_WHD"/>
</dbReference>
<comment type="subcellular location">
    <subcellularLocation>
        <location evidence="4">Endoplasmic reticulum membrane</location>
    </subcellularLocation>
</comment>
<organism evidence="9 10">
    <name type="scientific">Apiospora arundinis</name>
    <dbReference type="NCBI Taxonomy" id="335852"/>
    <lineage>
        <taxon>Eukaryota</taxon>
        <taxon>Fungi</taxon>
        <taxon>Dikarya</taxon>
        <taxon>Ascomycota</taxon>
        <taxon>Pezizomycotina</taxon>
        <taxon>Sordariomycetes</taxon>
        <taxon>Xylariomycetidae</taxon>
        <taxon>Amphisphaeriales</taxon>
        <taxon>Apiosporaceae</taxon>
        <taxon>Apiospora</taxon>
    </lineage>
</organism>
<evidence type="ECO:0000313" key="9">
    <source>
        <dbReference type="EMBL" id="KAK8856979.1"/>
    </source>
</evidence>
<evidence type="ECO:0000259" key="7">
    <source>
        <dbReference type="Pfam" id="PF22939"/>
    </source>
</evidence>
<dbReference type="InterPro" id="IPR029058">
    <property type="entry name" value="AB_hydrolase_fold"/>
</dbReference>
<dbReference type="InterPro" id="IPR012908">
    <property type="entry name" value="PGAP1-ab_dom-like"/>
</dbReference>
<comment type="similarity">
    <text evidence="4">Belongs to the GPI inositol-deacylase family.</text>
</comment>
<keyword evidence="4" id="KW-0472">Membrane</keyword>
<dbReference type="SUPFAM" id="SSF101908">
    <property type="entry name" value="Putative isomerase YbhE"/>
    <property type="match status" value="1"/>
</dbReference>
<protein>
    <recommendedName>
        <fullName evidence="2 4">GPI inositol-deacylase</fullName>
        <ecNumber evidence="4">3.1.-.-</ecNumber>
    </recommendedName>
</protein>